<dbReference type="PROSITE" id="PS51186">
    <property type="entry name" value="GNAT"/>
    <property type="match status" value="1"/>
</dbReference>
<dbReference type="RefSeq" id="WP_377938483.1">
    <property type="nucleotide sequence ID" value="NZ_JBHTHQ010000016.1"/>
</dbReference>
<dbReference type="InterPro" id="IPR000182">
    <property type="entry name" value="GNAT_dom"/>
</dbReference>
<dbReference type="SUPFAM" id="SSF55729">
    <property type="entry name" value="Acyl-CoA N-acyltransferases (Nat)"/>
    <property type="match status" value="1"/>
</dbReference>
<accession>A0ABW2Y3C7</accession>
<dbReference type="CDD" id="cd04301">
    <property type="entry name" value="NAT_SF"/>
    <property type="match status" value="1"/>
</dbReference>
<gene>
    <name evidence="2" type="ORF">ACFQY8_03275</name>
</gene>
<proteinExistence type="predicted"/>
<dbReference type="Pfam" id="PF00583">
    <property type="entry name" value="Acetyltransf_1"/>
    <property type="match status" value="1"/>
</dbReference>
<dbReference type="GO" id="GO:0016746">
    <property type="term" value="F:acyltransferase activity"/>
    <property type="evidence" value="ECO:0007669"/>
    <property type="project" value="UniProtKB-KW"/>
</dbReference>
<feature type="domain" description="N-acetyltransferase" evidence="1">
    <location>
        <begin position="6"/>
        <end position="219"/>
    </location>
</feature>
<dbReference type="EMBL" id="JBHTHQ010000016">
    <property type="protein sequence ID" value="MFD0704769.1"/>
    <property type="molecule type" value="Genomic_DNA"/>
</dbReference>
<dbReference type="Gene3D" id="3.40.630.30">
    <property type="match status" value="1"/>
</dbReference>
<keyword evidence="2" id="KW-0012">Acyltransferase</keyword>
<protein>
    <submittedName>
        <fullName evidence="2">GNAT family N-acetyltransferase</fullName>
        <ecNumber evidence="2">2.3.1.-</ecNumber>
    </submittedName>
</protein>
<sequence length="219" mass="24758">MTTKHIHLRPYESGDFDALAVIMFDTWYSTDIKPDTSADELDRMEAMARLDVAHYLATSTHAVLAVSDTDGQVLGAALWRNDSDWSKGMSLARYVQMELESVRQRVRIDDKFAQFYEHFVADSRRTGELAAPVATMCGAELRLFMMSPLSRGKGVGKKLLSCAEDSMRQSGAHQYYLYTDTECDYSFYDHRRLECAAQQHRVTGPSGALVDKFIYVGKL</sequence>
<dbReference type="InterPro" id="IPR016181">
    <property type="entry name" value="Acyl_CoA_acyltransferase"/>
</dbReference>
<keyword evidence="3" id="KW-1185">Reference proteome</keyword>
<keyword evidence="2" id="KW-0808">Transferase</keyword>
<organism evidence="2 3">
    <name type="scientific">Alloscardovia venturai</name>
    <dbReference type="NCBI Taxonomy" id="1769421"/>
    <lineage>
        <taxon>Bacteria</taxon>
        <taxon>Bacillati</taxon>
        <taxon>Actinomycetota</taxon>
        <taxon>Actinomycetes</taxon>
        <taxon>Bifidobacteriales</taxon>
        <taxon>Bifidobacteriaceae</taxon>
        <taxon>Alloscardovia</taxon>
    </lineage>
</organism>
<evidence type="ECO:0000259" key="1">
    <source>
        <dbReference type="PROSITE" id="PS51186"/>
    </source>
</evidence>
<evidence type="ECO:0000313" key="3">
    <source>
        <dbReference type="Proteomes" id="UP001597036"/>
    </source>
</evidence>
<dbReference type="EC" id="2.3.1.-" evidence="2"/>
<reference evidence="3" key="1">
    <citation type="journal article" date="2019" name="Int. J. Syst. Evol. Microbiol.">
        <title>The Global Catalogue of Microorganisms (GCM) 10K type strain sequencing project: providing services to taxonomists for standard genome sequencing and annotation.</title>
        <authorList>
            <consortium name="The Broad Institute Genomics Platform"/>
            <consortium name="The Broad Institute Genome Sequencing Center for Infectious Disease"/>
            <person name="Wu L."/>
            <person name="Ma J."/>
        </authorList>
    </citation>
    <scope>NUCLEOTIDE SEQUENCE [LARGE SCALE GENOMIC DNA]</scope>
    <source>
        <strain evidence="3">CCM 8604</strain>
    </source>
</reference>
<name>A0ABW2Y3C7_9BIFI</name>
<dbReference type="Proteomes" id="UP001597036">
    <property type="component" value="Unassembled WGS sequence"/>
</dbReference>
<evidence type="ECO:0000313" key="2">
    <source>
        <dbReference type="EMBL" id="MFD0704769.1"/>
    </source>
</evidence>
<comment type="caution">
    <text evidence="2">The sequence shown here is derived from an EMBL/GenBank/DDBJ whole genome shotgun (WGS) entry which is preliminary data.</text>
</comment>